<accession>A0ABP1S393</accession>
<evidence type="ECO:0000313" key="3">
    <source>
        <dbReference type="Proteomes" id="UP001642540"/>
    </source>
</evidence>
<organism evidence="2 3">
    <name type="scientific">Orchesella dallaii</name>
    <dbReference type="NCBI Taxonomy" id="48710"/>
    <lineage>
        <taxon>Eukaryota</taxon>
        <taxon>Metazoa</taxon>
        <taxon>Ecdysozoa</taxon>
        <taxon>Arthropoda</taxon>
        <taxon>Hexapoda</taxon>
        <taxon>Collembola</taxon>
        <taxon>Entomobryomorpha</taxon>
        <taxon>Entomobryoidea</taxon>
        <taxon>Orchesellidae</taxon>
        <taxon>Orchesellinae</taxon>
        <taxon>Orchesella</taxon>
    </lineage>
</organism>
<comment type="similarity">
    <text evidence="1">Belongs to the gonadal family.</text>
</comment>
<comment type="caution">
    <text evidence="2">The sequence shown here is derived from an EMBL/GenBank/DDBJ whole genome shotgun (WGS) entry which is preliminary data.</text>
</comment>
<dbReference type="PANTHER" id="PTHR13054:SF2">
    <property type="entry name" value="PROTEIN DGCR6"/>
    <property type="match status" value="1"/>
</dbReference>
<keyword evidence="3" id="KW-1185">Reference proteome</keyword>
<dbReference type="EMBL" id="CAXLJM020000148">
    <property type="protein sequence ID" value="CAL8142456.1"/>
    <property type="molecule type" value="Genomic_DNA"/>
</dbReference>
<evidence type="ECO:0000313" key="2">
    <source>
        <dbReference type="EMBL" id="CAL8142456.1"/>
    </source>
</evidence>
<dbReference type="Proteomes" id="UP001642540">
    <property type="component" value="Unassembled WGS sequence"/>
</dbReference>
<protein>
    <submittedName>
        <fullName evidence="2">Uncharacterized protein</fullName>
    </submittedName>
</protein>
<dbReference type="InterPro" id="IPR010849">
    <property type="entry name" value="Gonadal"/>
</dbReference>
<dbReference type="PANTHER" id="PTHR13054">
    <property type="entry name" value="DIGEORGE SYNDROME CRITICAL REGION 6 DGCR6 FAMILY MEMBER"/>
    <property type="match status" value="1"/>
</dbReference>
<sequence length="220" mass="25924">MACSLDHTLSYVQTQRNGTWNDSYVMYTDVLIVTAYRVSTLLAYPSHSFASFHLKVCFHVRTEVYQSQCNDLQLKSCRVLGRHSIINYKIKMETQQAQALQNRLYFVLEQLQSMARELPVKYQQRINHELLSGLANTLLHDTIFEIVKGLKDIQDVTEKHLFQSRLQFLETQRSERHSLKEKKGLTPEYPSELKKVQLKQRMEQKQNDMKIIMQIDQKVK</sequence>
<name>A0ABP1S393_9HEXA</name>
<evidence type="ECO:0000256" key="1">
    <source>
        <dbReference type="ARBA" id="ARBA00005939"/>
    </source>
</evidence>
<dbReference type="Pfam" id="PF07324">
    <property type="entry name" value="DGCR6"/>
    <property type="match status" value="1"/>
</dbReference>
<reference evidence="2 3" key="1">
    <citation type="submission" date="2024-08" db="EMBL/GenBank/DDBJ databases">
        <authorList>
            <person name="Cucini C."/>
            <person name="Frati F."/>
        </authorList>
    </citation>
    <scope>NUCLEOTIDE SEQUENCE [LARGE SCALE GENOMIC DNA]</scope>
</reference>
<proteinExistence type="inferred from homology"/>
<gene>
    <name evidence="2" type="ORF">ODALV1_LOCUS29054</name>
</gene>